<keyword evidence="6 8" id="KW-0472">Membrane</keyword>
<accession>A0A4R6P362</accession>
<keyword evidence="13" id="KW-0675">Receptor</keyword>
<keyword evidence="10" id="KW-0732">Signal</keyword>
<dbReference type="PROSITE" id="PS52016">
    <property type="entry name" value="TONB_DEPENDENT_REC_3"/>
    <property type="match status" value="1"/>
</dbReference>
<dbReference type="Gene3D" id="2.40.170.20">
    <property type="entry name" value="TonB-dependent receptor, beta-barrel domain"/>
    <property type="match status" value="1"/>
</dbReference>
<gene>
    <name evidence="13" type="ORF">DEU29_11027</name>
</gene>
<dbReference type="Pfam" id="PF00593">
    <property type="entry name" value="TonB_dep_Rec_b-barrel"/>
    <property type="match status" value="1"/>
</dbReference>
<name>A0A4R6P362_9GAMM</name>
<evidence type="ECO:0000256" key="10">
    <source>
        <dbReference type="SAM" id="SignalP"/>
    </source>
</evidence>
<dbReference type="InterPro" id="IPR000531">
    <property type="entry name" value="Beta-barrel_TonB"/>
</dbReference>
<comment type="subcellular location">
    <subcellularLocation>
        <location evidence="1 8">Cell outer membrane</location>
        <topology evidence="1 8">Multi-pass membrane protein</topology>
    </subcellularLocation>
</comment>
<dbReference type="Pfam" id="PF07715">
    <property type="entry name" value="Plug"/>
    <property type="match status" value="1"/>
</dbReference>
<evidence type="ECO:0000256" key="7">
    <source>
        <dbReference type="ARBA" id="ARBA00023237"/>
    </source>
</evidence>
<dbReference type="NCBIfam" id="TIGR01778">
    <property type="entry name" value="TonB-copper"/>
    <property type="match status" value="1"/>
</dbReference>
<dbReference type="Gene3D" id="2.170.130.10">
    <property type="entry name" value="TonB-dependent receptor, plug domain"/>
    <property type="match status" value="1"/>
</dbReference>
<protein>
    <submittedName>
        <fullName evidence="13">Iron complex outermembrane receptor protein</fullName>
    </submittedName>
</protein>
<comment type="similarity">
    <text evidence="8 9">Belongs to the TonB-dependent receptor family.</text>
</comment>
<dbReference type="GO" id="GO:0015344">
    <property type="term" value="F:siderophore uptake transmembrane transporter activity"/>
    <property type="evidence" value="ECO:0007669"/>
    <property type="project" value="TreeGrafter"/>
</dbReference>
<evidence type="ECO:0000259" key="11">
    <source>
        <dbReference type="Pfam" id="PF00593"/>
    </source>
</evidence>
<evidence type="ECO:0000256" key="3">
    <source>
        <dbReference type="ARBA" id="ARBA00022452"/>
    </source>
</evidence>
<dbReference type="Proteomes" id="UP000295531">
    <property type="component" value="Unassembled WGS sequence"/>
</dbReference>
<evidence type="ECO:0000256" key="4">
    <source>
        <dbReference type="ARBA" id="ARBA00022692"/>
    </source>
</evidence>
<dbReference type="AlphaFoldDB" id="A0A4R6P362"/>
<keyword evidence="4 8" id="KW-0812">Transmembrane</keyword>
<dbReference type="EMBL" id="SNXI01000010">
    <property type="protein sequence ID" value="TDP32168.1"/>
    <property type="molecule type" value="Genomic_DNA"/>
</dbReference>
<feature type="signal peptide" evidence="10">
    <location>
        <begin position="1"/>
        <end position="18"/>
    </location>
</feature>
<keyword evidence="3 8" id="KW-1134">Transmembrane beta strand</keyword>
<dbReference type="RefSeq" id="WP_133539933.1">
    <property type="nucleotide sequence ID" value="NZ_SNXI01000010.1"/>
</dbReference>
<dbReference type="GO" id="GO:0009279">
    <property type="term" value="C:cell outer membrane"/>
    <property type="evidence" value="ECO:0007669"/>
    <property type="project" value="UniProtKB-SubCell"/>
</dbReference>
<dbReference type="PANTHER" id="PTHR30069:SF49">
    <property type="entry name" value="OUTER MEMBRANE PROTEIN C"/>
    <property type="match status" value="1"/>
</dbReference>
<sequence length="673" mass="75203">MKKSVCYIAVLSSFSAIAQDANESTQQPEEHITIIGDSMLSPSVYELNAKQPRQPLPAHDGGDFLKTITGFSATRKGGASSDPMFRGMGASRLTIVNDGQMLQGGCSSRMDPPTAYITPQSYDTVRIVKGPQSVRYAGSAATIEFERDTLRYSEPTLEGYANLTAASFGRLNGTAELIGGNATGYVKANLSAATADNYEDGDGTEINSQYQRWSGDIDLGWTPSLNHSFKLSLGASDGEAAYADRAMDGAKFERTSTALTYDYEGAGTFQSLTANSYFNYIDHVMDNYSLRNFTPSMMMPNKTARNPDRYSRGARIESTWQLHSQHTTELGIEYHDNKHRDRISRNQEMSPYQSLPRKADAESSQFGLFADHSMSLTADQRLITGVRFDHWQLTDRRESLGNMMNSQPNPTLNQTHSDDLFSGFIRYEQQTDLGTWYAGLGQAERFPDYWEAIGNNKTYQNSPSALYLQPEQNQQLDLGWQYQNDALQLETSVFFGNIDDFILLEQSSGMMPDSVRNIDATTWGGELTSRWNVTTAWKLSASFAFTRGSNDTDNRYLPQQSADELRLASDYTHNDLTYSLLWRVVKQQDKVDIGRGNVIGYDFAETPGYGVLSANMNWQLDKSWKLAIGVDNLLDKTYAEHISSSGATIAGYEQVDRVNEPGRVFWLQSNLYF</sequence>
<dbReference type="GO" id="GO:0044718">
    <property type="term" value="P:siderophore transmembrane transport"/>
    <property type="evidence" value="ECO:0007669"/>
    <property type="project" value="TreeGrafter"/>
</dbReference>
<dbReference type="InterPro" id="IPR010100">
    <property type="entry name" value="TonB-dep_Cu_rcpt"/>
</dbReference>
<reference evidence="13 14" key="1">
    <citation type="submission" date="2019-03" db="EMBL/GenBank/DDBJ databases">
        <title>Freshwater and sediment microbial communities from various areas in North America, analyzing microbe dynamics in response to fracking.</title>
        <authorList>
            <person name="Lamendella R."/>
        </authorList>
    </citation>
    <scope>NUCLEOTIDE SEQUENCE [LARGE SCALE GENOMIC DNA]</scope>
    <source>
        <strain evidence="13 14">18_TX</strain>
    </source>
</reference>
<comment type="caution">
    <text evidence="13">The sequence shown here is derived from an EMBL/GenBank/DDBJ whole genome shotgun (WGS) entry which is preliminary data.</text>
</comment>
<dbReference type="SUPFAM" id="SSF56935">
    <property type="entry name" value="Porins"/>
    <property type="match status" value="1"/>
</dbReference>
<dbReference type="InterPro" id="IPR036942">
    <property type="entry name" value="Beta-barrel_TonB_sf"/>
</dbReference>
<dbReference type="CDD" id="cd01347">
    <property type="entry name" value="ligand_gated_channel"/>
    <property type="match status" value="1"/>
</dbReference>
<dbReference type="PANTHER" id="PTHR30069">
    <property type="entry name" value="TONB-DEPENDENT OUTER MEMBRANE RECEPTOR"/>
    <property type="match status" value="1"/>
</dbReference>
<feature type="chain" id="PRO_5020766065" evidence="10">
    <location>
        <begin position="19"/>
        <end position="673"/>
    </location>
</feature>
<dbReference type="InterPro" id="IPR039426">
    <property type="entry name" value="TonB-dep_rcpt-like"/>
</dbReference>
<organism evidence="13 14">
    <name type="scientific">Idiomarina aquatica</name>
    <dbReference type="NCBI Taxonomy" id="1327752"/>
    <lineage>
        <taxon>Bacteria</taxon>
        <taxon>Pseudomonadati</taxon>
        <taxon>Pseudomonadota</taxon>
        <taxon>Gammaproteobacteria</taxon>
        <taxon>Alteromonadales</taxon>
        <taxon>Idiomarinaceae</taxon>
        <taxon>Idiomarina</taxon>
    </lineage>
</organism>
<dbReference type="OrthoDB" id="5332150at2"/>
<keyword evidence="14" id="KW-1185">Reference proteome</keyword>
<evidence type="ECO:0000256" key="1">
    <source>
        <dbReference type="ARBA" id="ARBA00004571"/>
    </source>
</evidence>
<evidence type="ECO:0000256" key="5">
    <source>
        <dbReference type="ARBA" id="ARBA00023077"/>
    </source>
</evidence>
<proteinExistence type="inferred from homology"/>
<dbReference type="InterPro" id="IPR037066">
    <property type="entry name" value="Plug_dom_sf"/>
</dbReference>
<keyword evidence="5 9" id="KW-0798">TonB box</keyword>
<evidence type="ECO:0000313" key="14">
    <source>
        <dbReference type="Proteomes" id="UP000295531"/>
    </source>
</evidence>
<feature type="domain" description="TonB-dependent receptor-like beta-barrel" evidence="11">
    <location>
        <begin position="196"/>
        <end position="633"/>
    </location>
</feature>
<keyword evidence="2 8" id="KW-0813">Transport</keyword>
<dbReference type="InterPro" id="IPR012910">
    <property type="entry name" value="Plug_dom"/>
</dbReference>
<evidence type="ECO:0000256" key="9">
    <source>
        <dbReference type="RuleBase" id="RU003357"/>
    </source>
</evidence>
<evidence type="ECO:0000259" key="12">
    <source>
        <dbReference type="Pfam" id="PF07715"/>
    </source>
</evidence>
<feature type="domain" description="TonB-dependent receptor plug" evidence="12">
    <location>
        <begin position="43"/>
        <end position="140"/>
    </location>
</feature>
<evidence type="ECO:0000256" key="6">
    <source>
        <dbReference type="ARBA" id="ARBA00023136"/>
    </source>
</evidence>
<evidence type="ECO:0000256" key="2">
    <source>
        <dbReference type="ARBA" id="ARBA00022448"/>
    </source>
</evidence>
<keyword evidence="7 8" id="KW-0998">Cell outer membrane</keyword>
<evidence type="ECO:0000313" key="13">
    <source>
        <dbReference type="EMBL" id="TDP32168.1"/>
    </source>
</evidence>
<evidence type="ECO:0000256" key="8">
    <source>
        <dbReference type="PROSITE-ProRule" id="PRU01360"/>
    </source>
</evidence>